<accession>A0A9P8PE38</accession>
<name>A0A9P8PE38_9ASCO</name>
<keyword evidence="2" id="KW-1185">Reference proteome</keyword>
<dbReference type="EMBL" id="JAEUBE010000087">
    <property type="protein sequence ID" value="KAH3670573.1"/>
    <property type="molecule type" value="Genomic_DNA"/>
</dbReference>
<reference evidence="1" key="1">
    <citation type="journal article" date="2021" name="Open Biol.">
        <title>Shared evolutionary footprints suggest mitochondrial oxidative damage underlies multiple complex I losses in fungi.</title>
        <authorList>
            <person name="Schikora-Tamarit M.A."/>
            <person name="Marcet-Houben M."/>
            <person name="Nosek J."/>
            <person name="Gabaldon T."/>
        </authorList>
    </citation>
    <scope>NUCLEOTIDE SEQUENCE</scope>
    <source>
        <strain evidence="1">CBS6075</strain>
    </source>
</reference>
<organism evidence="1 2">
    <name type="scientific">Ogataea philodendri</name>
    <dbReference type="NCBI Taxonomy" id="1378263"/>
    <lineage>
        <taxon>Eukaryota</taxon>
        <taxon>Fungi</taxon>
        <taxon>Dikarya</taxon>
        <taxon>Ascomycota</taxon>
        <taxon>Saccharomycotina</taxon>
        <taxon>Pichiomycetes</taxon>
        <taxon>Pichiales</taxon>
        <taxon>Pichiaceae</taxon>
        <taxon>Ogataea</taxon>
    </lineage>
</organism>
<dbReference type="AlphaFoldDB" id="A0A9P8PE38"/>
<sequence length="177" mass="19297">MFFGVVDSLMEPRELVRSCLFWKDSTTGVLADCVFEDGGGGPLVPVGWLPNMVVKKDDSEELFFWCLLKNGFEWWLSEFVLYNWLDESSIVDNGRGFGTESLSLVYNGAVPGSSTANGGADATGCSFSPRVRCSPDRSASAVWSSDESYEEPEISEIVGLGGSNLGIDAFPRVLRNN</sequence>
<gene>
    <name evidence="1" type="ORF">OGAPHI_001088</name>
</gene>
<evidence type="ECO:0000313" key="2">
    <source>
        <dbReference type="Proteomes" id="UP000769157"/>
    </source>
</evidence>
<evidence type="ECO:0000313" key="1">
    <source>
        <dbReference type="EMBL" id="KAH3670573.1"/>
    </source>
</evidence>
<dbReference type="Proteomes" id="UP000769157">
    <property type="component" value="Unassembled WGS sequence"/>
</dbReference>
<proteinExistence type="predicted"/>
<protein>
    <submittedName>
        <fullName evidence="1">Uncharacterized protein</fullName>
    </submittedName>
</protein>
<dbReference type="RefSeq" id="XP_046063998.1">
    <property type="nucleotide sequence ID" value="XM_046201812.1"/>
</dbReference>
<comment type="caution">
    <text evidence="1">The sequence shown here is derived from an EMBL/GenBank/DDBJ whole genome shotgun (WGS) entry which is preliminary data.</text>
</comment>
<dbReference type="GeneID" id="70233056"/>
<reference evidence="1" key="2">
    <citation type="submission" date="2021-01" db="EMBL/GenBank/DDBJ databases">
        <authorList>
            <person name="Schikora-Tamarit M.A."/>
        </authorList>
    </citation>
    <scope>NUCLEOTIDE SEQUENCE</scope>
    <source>
        <strain evidence="1">CBS6075</strain>
    </source>
</reference>